<dbReference type="InterPro" id="IPR050979">
    <property type="entry name" value="LD-transpeptidase"/>
</dbReference>
<protein>
    <submittedName>
        <fullName evidence="10">Glutamate synthase [NADPH] large chain</fullName>
        <ecNumber evidence="10">1.4.1.13</ecNumber>
    </submittedName>
</protein>
<evidence type="ECO:0000256" key="3">
    <source>
        <dbReference type="ARBA" id="ARBA00022676"/>
    </source>
</evidence>
<comment type="similarity">
    <text evidence="2">Belongs to the YkuD family.</text>
</comment>
<dbReference type="GO" id="GO:0004355">
    <property type="term" value="F:glutamate synthase (NADPH) activity"/>
    <property type="evidence" value="ECO:0007669"/>
    <property type="project" value="UniProtKB-EC"/>
</dbReference>
<dbReference type="GO" id="GO:0008360">
    <property type="term" value="P:regulation of cell shape"/>
    <property type="evidence" value="ECO:0007669"/>
    <property type="project" value="UniProtKB-KW"/>
</dbReference>
<dbReference type="EMBL" id="FPHS01000042">
    <property type="protein sequence ID" value="SFV78835.1"/>
    <property type="molecule type" value="Genomic_DNA"/>
</dbReference>
<dbReference type="GO" id="GO:0005576">
    <property type="term" value="C:extracellular region"/>
    <property type="evidence" value="ECO:0007669"/>
    <property type="project" value="TreeGrafter"/>
</dbReference>
<organism evidence="10">
    <name type="scientific">hydrothermal vent metagenome</name>
    <dbReference type="NCBI Taxonomy" id="652676"/>
    <lineage>
        <taxon>unclassified sequences</taxon>
        <taxon>metagenomes</taxon>
        <taxon>ecological metagenomes</taxon>
    </lineage>
</organism>
<gene>
    <name evidence="10" type="ORF">MNB_SUP05-11-703</name>
</gene>
<evidence type="ECO:0000256" key="6">
    <source>
        <dbReference type="ARBA" id="ARBA00022960"/>
    </source>
</evidence>
<dbReference type="PANTHER" id="PTHR30582">
    <property type="entry name" value="L,D-TRANSPEPTIDASE"/>
    <property type="match status" value="1"/>
</dbReference>
<sequence>MITISIADQTLEYQGKTYSISSAKNGVGEKEGSFCTPTGQFKISEKIGENLEVGSVLVARASTGEIFSKTLFNQNPDRDWILTRILWLEGVEAHNSNTKERYIYIHGSPDEIPMGVPGSKGCIRIRNNDVIELFEKVQIGEDVVIMKP</sequence>
<evidence type="ECO:0000313" key="10">
    <source>
        <dbReference type="EMBL" id="SFV78835.1"/>
    </source>
</evidence>
<accession>A0A1W1DCN8</accession>
<keyword evidence="10" id="KW-0560">Oxidoreductase</keyword>
<dbReference type="UniPathway" id="UPA00219"/>
<comment type="pathway">
    <text evidence="1">Cell wall biogenesis; peptidoglycan biosynthesis.</text>
</comment>
<evidence type="ECO:0000256" key="2">
    <source>
        <dbReference type="ARBA" id="ARBA00005992"/>
    </source>
</evidence>
<evidence type="ECO:0000256" key="5">
    <source>
        <dbReference type="ARBA" id="ARBA00022801"/>
    </source>
</evidence>
<dbReference type="CDD" id="cd16913">
    <property type="entry name" value="YkuD_like"/>
    <property type="match status" value="1"/>
</dbReference>
<keyword evidence="7" id="KW-0573">Peptidoglycan synthesis</keyword>
<dbReference type="Pfam" id="PF03734">
    <property type="entry name" value="YkuD"/>
    <property type="match status" value="1"/>
</dbReference>
<dbReference type="GO" id="GO:0016757">
    <property type="term" value="F:glycosyltransferase activity"/>
    <property type="evidence" value="ECO:0007669"/>
    <property type="project" value="UniProtKB-KW"/>
</dbReference>
<keyword evidence="8" id="KW-0961">Cell wall biogenesis/degradation</keyword>
<dbReference type="GO" id="GO:0018104">
    <property type="term" value="P:peptidoglycan-protein cross-linking"/>
    <property type="evidence" value="ECO:0007669"/>
    <property type="project" value="TreeGrafter"/>
</dbReference>
<evidence type="ECO:0000259" key="9">
    <source>
        <dbReference type="PROSITE" id="PS52029"/>
    </source>
</evidence>
<dbReference type="AlphaFoldDB" id="A0A1W1DCN8"/>
<proteinExistence type="inferred from homology"/>
<keyword evidence="4" id="KW-0808">Transferase</keyword>
<keyword evidence="5" id="KW-0378">Hydrolase</keyword>
<evidence type="ECO:0000256" key="1">
    <source>
        <dbReference type="ARBA" id="ARBA00004752"/>
    </source>
</evidence>
<dbReference type="GO" id="GO:0071972">
    <property type="term" value="F:peptidoglycan L,D-transpeptidase activity"/>
    <property type="evidence" value="ECO:0007669"/>
    <property type="project" value="TreeGrafter"/>
</dbReference>
<dbReference type="PANTHER" id="PTHR30582:SF24">
    <property type="entry name" value="L,D-TRANSPEPTIDASE ERFK_SRFK-RELATED"/>
    <property type="match status" value="1"/>
</dbReference>
<dbReference type="InterPro" id="IPR005490">
    <property type="entry name" value="LD_TPept_cat_dom"/>
</dbReference>
<dbReference type="EC" id="1.4.1.13" evidence="10"/>
<reference evidence="10" key="1">
    <citation type="submission" date="2016-10" db="EMBL/GenBank/DDBJ databases">
        <authorList>
            <person name="de Groot N.N."/>
        </authorList>
    </citation>
    <scope>NUCLEOTIDE SEQUENCE</scope>
</reference>
<keyword evidence="6" id="KW-0133">Cell shape</keyword>
<evidence type="ECO:0000256" key="8">
    <source>
        <dbReference type="ARBA" id="ARBA00023316"/>
    </source>
</evidence>
<evidence type="ECO:0000256" key="7">
    <source>
        <dbReference type="ARBA" id="ARBA00022984"/>
    </source>
</evidence>
<keyword evidence="3" id="KW-0328">Glycosyltransferase</keyword>
<dbReference type="GO" id="GO:0071555">
    <property type="term" value="P:cell wall organization"/>
    <property type="evidence" value="ECO:0007669"/>
    <property type="project" value="UniProtKB-KW"/>
</dbReference>
<dbReference type="InterPro" id="IPR038063">
    <property type="entry name" value="Transpep_catalytic_dom"/>
</dbReference>
<evidence type="ECO:0000256" key="4">
    <source>
        <dbReference type="ARBA" id="ARBA00022679"/>
    </source>
</evidence>
<feature type="domain" description="L,D-TPase catalytic" evidence="9">
    <location>
        <begin position="1"/>
        <end position="146"/>
    </location>
</feature>
<dbReference type="Gene3D" id="2.40.440.10">
    <property type="entry name" value="L,D-transpeptidase catalytic domain-like"/>
    <property type="match status" value="1"/>
</dbReference>
<name>A0A1W1DCN8_9ZZZZ</name>
<dbReference type="SUPFAM" id="SSF141523">
    <property type="entry name" value="L,D-transpeptidase catalytic domain-like"/>
    <property type="match status" value="1"/>
</dbReference>
<dbReference type="PROSITE" id="PS52029">
    <property type="entry name" value="LD_TPASE"/>
    <property type="match status" value="1"/>
</dbReference>